<comment type="caution">
    <text evidence="1">The sequence shown here is derived from an EMBL/GenBank/DDBJ whole genome shotgun (WGS) entry which is preliminary data.</text>
</comment>
<feature type="non-terminal residue" evidence="1">
    <location>
        <position position="77"/>
    </location>
</feature>
<organism evidence="1 2">
    <name type="scientific">Caenorhabditis remanei</name>
    <name type="common">Caenorhabditis vulgaris</name>
    <dbReference type="NCBI Taxonomy" id="31234"/>
    <lineage>
        <taxon>Eukaryota</taxon>
        <taxon>Metazoa</taxon>
        <taxon>Ecdysozoa</taxon>
        <taxon>Nematoda</taxon>
        <taxon>Chromadorea</taxon>
        <taxon>Rhabditida</taxon>
        <taxon>Rhabditina</taxon>
        <taxon>Rhabditomorpha</taxon>
        <taxon>Rhabditoidea</taxon>
        <taxon>Rhabditidae</taxon>
        <taxon>Peloderinae</taxon>
        <taxon>Caenorhabditis</taxon>
    </lineage>
</organism>
<dbReference type="Proteomes" id="UP000216624">
    <property type="component" value="Unassembled WGS sequence"/>
</dbReference>
<feature type="non-terminal residue" evidence="1">
    <location>
        <position position="1"/>
    </location>
</feature>
<reference evidence="1" key="1">
    <citation type="submission" date="2017-08" db="EMBL/GenBank/DDBJ databases">
        <authorList>
            <person name="de Groot N.N."/>
        </authorList>
    </citation>
    <scope>NUCLEOTIDE SEQUENCE [LARGE SCALE GENOMIC DNA]</scope>
    <source>
        <strain evidence="1">PX439</strain>
    </source>
</reference>
<proteinExistence type="predicted"/>
<dbReference type="HOGENOM" id="CLU_2640462_0_0_1"/>
<gene>
    <name evidence="1" type="ORF">FL82_01902</name>
</gene>
<protein>
    <submittedName>
        <fullName evidence="1">Uncharacterized protein</fullName>
    </submittedName>
</protein>
<evidence type="ECO:0000313" key="2">
    <source>
        <dbReference type="Proteomes" id="UP000216624"/>
    </source>
</evidence>
<name>A0A261BCS1_CAERE</name>
<evidence type="ECO:0000313" key="1">
    <source>
        <dbReference type="EMBL" id="OZG08121.1"/>
    </source>
</evidence>
<keyword evidence="2" id="KW-1185">Reference proteome</keyword>
<sequence length="77" mass="8570">MVLPVVVAVAAAAVCGILATYPVFRSCVRKNVPSVEWGPDDEIERNLYVKKMNDLMEQPLFEDSEGSGQYHRNLTSN</sequence>
<accession>A0A261BCS1</accession>
<dbReference type="EMBL" id="NMWX01000001">
    <property type="protein sequence ID" value="OZG08121.1"/>
    <property type="molecule type" value="Genomic_DNA"/>
</dbReference>